<comment type="caution">
    <text evidence="1">The sequence shown here is derived from an EMBL/GenBank/DDBJ whole genome shotgun (WGS) entry which is preliminary data.</text>
</comment>
<keyword evidence="2" id="KW-1185">Reference proteome</keyword>
<proteinExistence type="predicted"/>
<sequence>MELEQFTDVEEALEYLKQQGYTHTFSCCPEGWHCGETKEIFWPEEMQVVACHRFQKRRGTHTVSMLYVVDAPNGSKGIILDNCSTYGNARFGEFLVRMKLNKIQPGSRPEVR</sequence>
<gene>
    <name evidence="1" type="ORF">H7U12_15160</name>
</gene>
<accession>A0ABR6VV06</accession>
<reference evidence="1 2" key="1">
    <citation type="journal article" date="2019" name="Int. J. Syst. Evol. Microbiol.">
        <title>Rufibacter sediminis sp. nov., isolated from freshwater lake sediment.</title>
        <authorList>
            <person name="Qu J.H."/>
            <person name="Zhang L.J."/>
            <person name="Fu Y.H."/>
            <person name="Li H.F."/>
        </authorList>
    </citation>
    <scope>NUCLEOTIDE SEQUENCE [LARGE SCALE GENOMIC DNA]</scope>
    <source>
        <strain evidence="1 2">H-1</strain>
    </source>
</reference>
<name>A0ABR6VV06_9BACT</name>
<dbReference type="EMBL" id="JACOAF010000034">
    <property type="protein sequence ID" value="MBC3541032.1"/>
    <property type="molecule type" value="Genomic_DNA"/>
</dbReference>
<evidence type="ECO:0000313" key="2">
    <source>
        <dbReference type="Proteomes" id="UP000659698"/>
    </source>
</evidence>
<dbReference type="Proteomes" id="UP000659698">
    <property type="component" value="Unassembled WGS sequence"/>
</dbReference>
<evidence type="ECO:0000313" key="1">
    <source>
        <dbReference type="EMBL" id="MBC3541032.1"/>
    </source>
</evidence>
<protein>
    <submittedName>
        <fullName evidence="1">Uncharacterized protein</fullName>
    </submittedName>
</protein>
<organism evidence="1 2">
    <name type="scientific">Rufibacter sediminis</name>
    <dbReference type="NCBI Taxonomy" id="2762756"/>
    <lineage>
        <taxon>Bacteria</taxon>
        <taxon>Pseudomonadati</taxon>
        <taxon>Bacteroidota</taxon>
        <taxon>Cytophagia</taxon>
        <taxon>Cytophagales</taxon>
        <taxon>Hymenobacteraceae</taxon>
        <taxon>Rufibacter</taxon>
    </lineage>
</organism>
<dbReference type="RefSeq" id="WP_186639496.1">
    <property type="nucleotide sequence ID" value="NZ_JACOAF010000034.1"/>
</dbReference>